<feature type="compositionally biased region" description="Low complexity" evidence="1">
    <location>
        <begin position="188"/>
        <end position="211"/>
    </location>
</feature>
<sequence length="230" mass="24639">METQDLEAQAPVSQETRAWSKWLRDSVKGLLEKAHPDSTNTVEDISNFITTVTSFTSAINDYEFQSDKAQYGIDITNAITNLGTAAYSGLDAYRKGEVKHPAYIAANMAGFALSVGRTALDLVGTSGDDMMKAKFAIDVAQMAVQVAKWGTKPSAAKAKGGEHAAMTAELQSLRSQVSQAASVVSARSASLESVRSARSAPPAIASSSRNSPPVPKKEKEKEKKKEKVRK</sequence>
<dbReference type="OrthoDB" id="10007113at2"/>
<dbReference type="RefSeq" id="WP_139217929.1">
    <property type="nucleotide sequence ID" value="NZ_BOPI01000001.1"/>
</dbReference>
<evidence type="ECO:0000313" key="3">
    <source>
        <dbReference type="Proteomes" id="UP000198707"/>
    </source>
</evidence>
<name>A0A1H6XTZ5_9ACTN</name>
<reference evidence="3" key="1">
    <citation type="submission" date="2016-10" db="EMBL/GenBank/DDBJ databases">
        <authorList>
            <person name="Varghese N."/>
            <person name="Submissions S."/>
        </authorList>
    </citation>
    <scope>NUCLEOTIDE SEQUENCE [LARGE SCALE GENOMIC DNA]</scope>
    <source>
        <strain evidence="3">CGMCC 4.7038</strain>
    </source>
</reference>
<dbReference type="AlphaFoldDB" id="A0A1H6XTZ5"/>
<protein>
    <submittedName>
        <fullName evidence="2">Uncharacterized protein</fullName>
    </submittedName>
</protein>
<dbReference type="EMBL" id="FNYV01000003">
    <property type="protein sequence ID" value="SEJ28372.1"/>
    <property type="molecule type" value="Genomic_DNA"/>
</dbReference>
<evidence type="ECO:0000256" key="1">
    <source>
        <dbReference type="SAM" id="MobiDB-lite"/>
    </source>
</evidence>
<feature type="region of interest" description="Disordered" evidence="1">
    <location>
        <begin position="188"/>
        <end position="230"/>
    </location>
</feature>
<keyword evidence="3" id="KW-1185">Reference proteome</keyword>
<gene>
    <name evidence="2" type="ORF">SAMN05443287_103632</name>
</gene>
<organism evidence="2 3">
    <name type="scientific">Micromonospora phaseoli</name>
    <dbReference type="NCBI Taxonomy" id="1144548"/>
    <lineage>
        <taxon>Bacteria</taxon>
        <taxon>Bacillati</taxon>
        <taxon>Actinomycetota</taxon>
        <taxon>Actinomycetes</taxon>
        <taxon>Micromonosporales</taxon>
        <taxon>Micromonosporaceae</taxon>
        <taxon>Micromonospora</taxon>
    </lineage>
</organism>
<proteinExistence type="predicted"/>
<evidence type="ECO:0000313" key="2">
    <source>
        <dbReference type="EMBL" id="SEJ28372.1"/>
    </source>
</evidence>
<accession>A0A1H6XTZ5</accession>
<dbReference type="Proteomes" id="UP000198707">
    <property type="component" value="Unassembled WGS sequence"/>
</dbReference>
<feature type="compositionally biased region" description="Basic and acidic residues" evidence="1">
    <location>
        <begin position="215"/>
        <end position="230"/>
    </location>
</feature>